<feature type="domain" description="ABC transporter" evidence="3">
    <location>
        <begin position="6"/>
        <end position="233"/>
    </location>
</feature>
<dbReference type="InterPro" id="IPR027417">
    <property type="entry name" value="P-loop_NTPase"/>
</dbReference>
<dbReference type="PROSITE" id="PS00211">
    <property type="entry name" value="ABC_TRANSPORTER_1"/>
    <property type="match status" value="1"/>
</dbReference>
<dbReference type="OrthoDB" id="9767778at2"/>
<dbReference type="Proteomes" id="UP000053577">
    <property type="component" value="Unassembled WGS sequence"/>
</dbReference>
<dbReference type="CDD" id="cd03230">
    <property type="entry name" value="ABC_DR_subfamily_A"/>
    <property type="match status" value="1"/>
</dbReference>
<name>A0A0V8LXZ9_9CHLR</name>
<dbReference type="InterPro" id="IPR003593">
    <property type="entry name" value="AAA+_ATPase"/>
</dbReference>
<dbReference type="InterPro" id="IPR017871">
    <property type="entry name" value="ABC_transporter-like_CS"/>
</dbReference>
<dbReference type="GO" id="GO:0016887">
    <property type="term" value="F:ATP hydrolysis activity"/>
    <property type="evidence" value="ECO:0007669"/>
    <property type="project" value="InterPro"/>
</dbReference>
<dbReference type="SMART" id="SM00382">
    <property type="entry name" value="AAA"/>
    <property type="match status" value="1"/>
</dbReference>
<dbReference type="PANTHER" id="PTHR43038">
    <property type="entry name" value="ATP-BINDING CASSETTE, SUB-FAMILY H, MEMBER 1"/>
    <property type="match status" value="1"/>
</dbReference>
<dbReference type="SUPFAM" id="SSF52540">
    <property type="entry name" value="P-loop containing nucleoside triphosphate hydrolases"/>
    <property type="match status" value="1"/>
</dbReference>
<organism evidence="4 5">
    <name type="scientific">Dehalococcoides mccartyi</name>
    <dbReference type="NCBI Taxonomy" id="61435"/>
    <lineage>
        <taxon>Bacteria</taxon>
        <taxon>Bacillati</taxon>
        <taxon>Chloroflexota</taxon>
        <taxon>Dehalococcoidia</taxon>
        <taxon>Dehalococcoidales</taxon>
        <taxon>Dehalococcoidaceae</taxon>
        <taxon>Dehalococcoides</taxon>
    </lineage>
</organism>
<dbReference type="RefSeq" id="WP_058292799.1">
    <property type="nucleotide sequence ID" value="NZ_JGYD01000026.1"/>
</dbReference>
<proteinExistence type="predicted"/>
<dbReference type="eggNOG" id="COG1131">
    <property type="taxonomic scope" value="Bacteria"/>
</dbReference>
<protein>
    <submittedName>
        <fullName evidence="4">ABC transporter ATP-binding protein</fullName>
    </submittedName>
</protein>
<dbReference type="InterPro" id="IPR003439">
    <property type="entry name" value="ABC_transporter-like_ATP-bd"/>
</dbReference>
<sequence length="248" mass="27802">MTDTAISLRDISFSYKRIKALDDLSLEIPCGISFGIMGPNGAGKTTLIRIMVGLLRQKSGYLAILGKEFSRQLEYQLGYMPQIHSLYTELTISQNIDFFARIYGLRDKTLRKARIEEVIRLVDLWDRRNDAVMNLSGGMKQRVSLACAIVHNPPVIFLDEPTVGLDPELRCRFWEYFKSLNQKGVTIVISSHTLDDAAHCDRLAFLREGRVIAEGTPSELKAATGKTDASLEDAFLYSIRTGGVLSHE</sequence>
<reference evidence="4 5" key="1">
    <citation type="journal article" date="2015" name="Sci. Rep.">
        <title>A comparative genomics and reductive dehalogenase gene transcription study of two chloroethene-respiring bacteria, Dehalococcoides mccartyi strains MB and 11a.</title>
        <authorList>
            <person name="Low A."/>
            <person name="Shen Z."/>
            <person name="Cheng D."/>
            <person name="Rogers M.J."/>
            <person name="Lee P.K."/>
            <person name="He J."/>
        </authorList>
    </citation>
    <scope>NUCLEOTIDE SEQUENCE [LARGE SCALE GENOMIC DNA]</scope>
    <source>
        <strain evidence="4 5">MB</strain>
    </source>
</reference>
<evidence type="ECO:0000259" key="3">
    <source>
        <dbReference type="PROSITE" id="PS50893"/>
    </source>
</evidence>
<dbReference type="PANTHER" id="PTHR43038:SF3">
    <property type="entry name" value="ABC TRANSPORTER G FAMILY MEMBER 20 ISOFORM X1"/>
    <property type="match status" value="1"/>
</dbReference>
<comment type="caution">
    <text evidence="4">The sequence shown here is derived from an EMBL/GenBank/DDBJ whole genome shotgun (WGS) entry which is preliminary data.</text>
</comment>
<dbReference type="Gene3D" id="3.40.50.300">
    <property type="entry name" value="P-loop containing nucleotide triphosphate hydrolases"/>
    <property type="match status" value="1"/>
</dbReference>
<evidence type="ECO:0000313" key="4">
    <source>
        <dbReference type="EMBL" id="KSV16391.1"/>
    </source>
</evidence>
<dbReference type="Pfam" id="PF00005">
    <property type="entry name" value="ABC_tran"/>
    <property type="match status" value="1"/>
</dbReference>
<dbReference type="PROSITE" id="PS50893">
    <property type="entry name" value="ABC_TRANSPORTER_2"/>
    <property type="match status" value="1"/>
</dbReference>
<evidence type="ECO:0000256" key="1">
    <source>
        <dbReference type="ARBA" id="ARBA00022741"/>
    </source>
</evidence>
<dbReference type="GO" id="GO:0005524">
    <property type="term" value="F:ATP binding"/>
    <property type="evidence" value="ECO:0007669"/>
    <property type="project" value="UniProtKB-KW"/>
</dbReference>
<evidence type="ECO:0000256" key="2">
    <source>
        <dbReference type="ARBA" id="ARBA00022840"/>
    </source>
</evidence>
<dbReference type="AlphaFoldDB" id="A0A0V8LXZ9"/>
<evidence type="ECO:0000313" key="5">
    <source>
        <dbReference type="Proteomes" id="UP000053577"/>
    </source>
</evidence>
<accession>A0A0V8LXZ9</accession>
<dbReference type="PATRIC" id="fig|61435.5.peg.787"/>
<gene>
    <name evidence="4" type="ORF">DA01_03930</name>
</gene>
<keyword evidence="2 4" id="KW-0067">ATP-binding</keyword>
<keyword evidence="1" id="KW-0547">Nucleotide-binding</keyword>
<dbReference type="EMBL" id="JGYD01000026">
    <property type="protein sequence ID" value="KSV16391.1"/>
    <property type="molecule type" value="Genomic_DNA"/>
</dbReference>